<reference evidence="3 4" key="1">
    <citation type="submission" date="2011-06" db="EMBL/GenBank/DDBJ databases">
        <authorList>
            <person name="Muzny D."/>
            <person name="Qin X."/>
            <person name="Deng J."/>
            <person name="Jiang H."/>
            <person name="Liu Y."/>
            <person name="Qu J."/>
            <person name="Song X.-Z."/>
            <person name="Zhang L."/>
            <person name="Thornton R."/>
            <person name="Coyle M."/>
            <person name="Francisco L."/>
            <person name="Jackson L."/>
            <person name="Javaid M."/>
            <person name="Korchina V."/>
            <person name="Kovar C."/>
            <person name="Mata R."/>
            <person name="Mathew T."/>
            <person name="Ngo R."/>
            <person name="Nguyen L."/>
            <person name="Nguyen N."/>
            <person name="Okwuonu G."/>
            <person name="Ongeri F."/>
            <person name="Pham C."/>
            <person name="Simmons D."/>
            <person name="Wilczek-Boney K."/>
            <person name="Hale W."/>
            <person name="Jakkamsetti A."/>
            <person name="Pham P."/>
            <person name="Ruth R."/>
            <person name="San Lucas F."/>
            <person name="Warren J."/>
            <person name="Zhang J."/>
            <person name="Zhao Z."/>
            <person name="Zhou C."/>
            <person name="Zhu D."/>
            <person name="Lee S."/>
            <person name="Bess C."/>
            <person name="Blankenburg K."/>
            <person name="Forbes L."/>
            <person name="Fu Q."/>
            <person name="Gubbala S."/>
            <person name="Hirani K."/>
            <person name="Jayaseelan J.C."/>
            <person name="Lara F."/>
            <person name="Munidasa M."/>
            <person name="Palculict T."/>
            <person name="Patil S."/>
            <person name="Pu L.-L."/>
            <person name="Saada N."/>
            <person name="Tang L."/>
            <person name="Weissenberger G."/>
            <person name="Zhu Y."/>
            <person name="Hemphill L."/>
            <person name="Shang Y."/>
            <person name="Youmans B."/>
            <person name="Ayvaz T."/>
            <person name="Ross M."/>
            <person name="Santibanez J."/>
            <person name="Aqrawi P."/>
            <person name="Gross S."/>
            <person name="Joshi V."/>
            <person name="Fowler G."/>
            <person name="Nazareth L."/>
            <person name="Reid J."/>
            <person name="Worley K."/>
            <person name="Petrosino J."/>
            <person name="Highlander S."/>
            <person name="Gibbs R."/>
        </authorList>
    </citation>
    <scope>NUCLEOTIDE SEQUENCE [LARGE SCALE GENOMIC DNA]</scope>
    <source>
        <strain evidence="3 4">9715</strain>
    </source>
</reference>
<dbReference type="Pfam" id="PF05229">
    <property type="entry name" value="SCPU"/>
    <property type="match status" value="2"/>
</dbReference>
<evidence type="ECO:0000259" key="2">
    <source>
        <dbReference type="Pfam" id="PF05229"/>
    </source>
</evidence>
<comment type="caution">
    <text evidence="3">The sequence shown here is derived from an EMBL/GenBank/DDBJ whole genome shotgun (WGS) entry which is preliminary data.</text>
</comment>
<evidence type="ECO:0000313" key="3">
    <source>
        <dbReference type="EMBL" id="EGZ49889.1"/>
    </source>
</evidence>
<dbReference type="RefSeq" id="WP_009115680.1">
    <property type="nucleotide sequence ID" value="NZ_JH165159.1"/>
</dbReference>
<dbReference type="STRING" id="1030841.HMPREF9370_0534"/>
<dbReference type="AlphaFoldDB" id="G4CN75"/>
<keyword evidence="1" id="KW-0732">Signal</keyword>
<keyword evidence="4" id="KW-1185">Reference proteome</keyword>
<accession>G4CN75</accession>
<dbReference type="InterPro" id="IPR007893">
    <property type="entry name" value="Spore_coat_U/FanG"/>
</dbReference>
<feature type="domain" description="Spore coat protein U/FanG" evidence="2">
    <location>
        <begin position="211"/>
        <end position="347"/>
    </location>
</feature>
<gene>
    <name evidence="3" type="ORF">HMPREF9370_0534</name>
</gene>
<feature type="chain" id="PRO_5003462653" evidence="1">
    <location>
        <begin position="41"/>
        <end position="351"/>
    </location>
</feature>
<evidence type="ECO:0000256" key="1">
    <source>
        <dbReference type="SAM" id="SignalP"/>
    </source>
</evidence>
<sequence>MYELDKIAKKPQRVRKSSRLFAAALSATLLGLLPAQEAWAKCTATMEPVNFGNVDWLDGRSWTTQAQVTVTCEKTAAQWSPQKFNVCLTADGGRVTPRALDPRRMCRNGSCASGILTYNLYGDPNHTTILAATNQRVGKSINKVIEVPSIFRPQSITFPVYAKLNPAQTGIAPGRYTTSFAGNSTAMTFYETSEDTPKACPESSFGNLRFPFEVSATVIQNCRVDAPQDIHFGTVGPTAANLQGQTSFNVTCTSNTPYNIGLMPSNGHSDGAGEMRAVQTGNPDRIPYQLRSAAGMNGAVWGDTATSRDIGNGVSGRGNGSAQTYNVYATVDSADYRAGEYRDKVIINVHY</sequence>
<dbReference type="PANTHER" id="PTHR37089:SF4">
    <property type="entry name" value="EXPORTED PROTEIN"/>
    <property type="match status" value="1"/>
</dbReference>
<dbReference type="SMART" id="SM00972">
    <property type="entry name" value="SCPU"/>
    <property type="match status" value="2"/>
</dbReference>
<dbReference type="OrthoDB" id="6505076at2"/>
<organism evidence="3 4">
    <name type="scientific">Neisseria wadsworthii 9715</name>
    <dbReference type="NCBI Taxonomy" id="1030841"/>
    <lineage>
        <taxon>Bacteria</taxon>
        <taxon>Pseudomonadati</taxon>
        <taxon>Pseudomonadota</taxon>
        <taxon>Betaproteobacteria</taxon>
        <taxon>Neisseriales</taxon>
        <taxon>Neisseriaceae</taxon>
        <taxon>Neisseria</taxon>
    </lineage>
</organism>
<dbReference type="PANTHER" id="PTHR37089">
    <property type="entry name" value="PROTEIN U-RELATED"/>
    <property type="match status" value="1"/>
</dbReference>
<keyword evidence="3" id="KW-0167">Capsid protein</keyword>
<protein>
    <submittedName>
        <fullName evidence="3">Spore coat protein U domain protein</fullName>
    </submittedName>
</protein>
<keyword evidence="3" id="KW-0946">Virion</keyword>
<dbReference type="EMBL" id="AGAZ01000026">
    <property type="protein sequence ID" value="EGZ49889.1"/>
    <property type="molecule type" value="Genomic_DNA"/>
</dbReference>
<evidence type="ECO:0000313" key="4">
    <source>
        <dbReference type="Proteomes" id="UP000005336"/>
    </source>
</evidence>
<dbReference type="InterPro" id="IPR053167">
    <property type="entry name" value="Spore_coat_component"/>
</dbReference>
<feature type="domain" description="Spore coat protein U/FanG" evidence="2">
    <location>
        <begin position="38"/>
        <end position="177"/>
    </location>
</feature>
<name>G4CN75_9NEIS</name>
<feature type="signal peptide" evidence="1">
    <location>
        <begin position="1"/>
        <end position="40"/>
    </location>
</feature>
<dbReference type="Proteomes" id="UP000005336">
    <property type="component" value="Unassembled WGS sequence"/>
</dbReference>
<dbReference type="PATRIC" id="fig|1030841.3.peg.524"/>
<proteinExistence type="predicted"/>
<dbReference type="HOGENOM" id="CLU_069372_1_0_4"/>